<proteinExistence type="predicted"/>
<sequence>MRDLPPQKDKGYRQVQRGGVEIRDQTQHVVNKAKARKDSKISRRKSSAPTSGSSSSTAVTPQSTSASEDAVVLFKGEHCIRGPGLLEIASPVLERAQAFSLFINLMVPRDEARGAIDHFSHMSTTRHFLPSREPALQAALDSLCLVQIGTSHNDERLLYESRRRYGVALAALAQALSKPDAAHNDDLLGAAFLLGFCEFYKHIHKEGSWLVHIDGFAQFYLQRGPKPLRTEIDLMLFHHARNLLFVRGVSHRKRSVFDDPKWVQISRSAVKVDGMTLLLDLATEVPGLLERADDLTSSDQHSDAAKLIEDMLALAGKIDRWHNSWSSWLVRSGFTVVAMERFPYMKTILGDDTTFEHAYKFPGFGVAYLHLIYWTCLCFLYAEILKIKGRYRDVPCSKPVMQIHRDLFQHVINMCQAVPWCCQPAAGSTGRFSLFVPLGFATKYFAKAGSRQATSIIQAPSSSTLRVPEQPRYHYNYRNIQDEVLSEHTECAALPRASCTSCETHRQHPAFVSPTQSRNIARINTRYTPGRPGQGSYLLNIYTRDYSFPPFRVDVSPEEAGLDESPREKLVEVWQTFRANEWSNKGPKFGEGKKELSVNLQPNSRKEFYQERGGFSILSFLKSPMILMALGSVGLIFGMPYLMDNMDPETRAEFEEMQKKSPVTGAEGAAASIQNFDLASFLAGKSSDTSSNSGSGAKARR</sequence>
<keyword evidence="2" id="KW-1185">Reference proteome</keyword>
<organism evidence="1 2">
    <name type="scientific">Zalaria obscura</name>
    <dbReference type="NCBI Taxonomy" id="2024903"/>
    <lineage>
        <taxon>Eukaryota</taxon>
        <taxon>Fungi</taxon>
        <taxon>Dikarya</taxon>
        <taxon>Ascomycota</taxon>
        <taxon>Pezizomycotina</taxon>
        <taxon>Dothideomycetes</taxon>
        <taxon>Dothideomycetidae</taxon>
        <taxon>Dothideales</taxon>
        <taxon>Zalariaceae</taxon>
        <taxon>Zalaria</taxon>
    </lineage>
</organism>
<dbReference type="Proteomes" id="UP001320706">
    <property type="component" value="Unassembled WGS sequence"/>
</dbReference>
<accession>A0ACC3S7Y2</accession>
<comment type="caution">
    <text evidence="1">The sequence shown here is derived from an EMBL/GenBank/DDBJ whole genome shotgun (WGS) entry which is preliminary data.</text>
</comment>
<dbReference type="EMBL" id="JAMKPW020000038">
    <property type="protein sequence ID" value="KAK8200915.1"/>
    <property type="molecule type" value="Genomic_DNA"/>
</dbReference>
<protein>
    <submittedName>
        <fullName evidence="1">Uncharacterized protein</fullName>
    </submittedName>
</protein>
<reference evidence="1" key="1">
    <citation type="submission" date="2024-02" db="EMBL/GenBank/DDBJ databases">
        <title>Metagenome Assembled Genome of Zalaria obscura JY119.</title>
        <authorList>
            <person name="Vighnesh L."/>
            <person name="Jagadeeshwari U."/>
            <person name="Venkata Ramana C."/>
            <person name="Sasikala C."/>
        </authorList>
    </citation>
    <scope>NUCLEOTIDE SEQUENCE</scope>
    <source>
        <strain evidence="1">JY119</strain>
    </source>
</reference>
<evidence type="ECO:0000313" key="1">
    <source>
        <dbReference type="EMBL" id="KAK8200915.1"/>
    </source>
</evidence>
<gene>
    <name evidence="1" type="ORF">M8818_006234</name>
</gene>
<evidence type="ECO:0000313" key="2">
    <source>
        <dbReference type="Proteomes" id="UP001320706"/>
    </source>
</evidence>
<name>A0ACC3S7Y2_9PEZI</name>